<evidence type="ECO:0000259" key="5">
    <source>
        <dbReference type="Pfam" id="PF25917"/>
    </source>
</evidence>
<feature type="domain" description="Multidrug resistance protein MdtA-like alpha-helical hairpin" evidence="4">
    <location>
        <begin position="88"/>
        <end position="157"/>
    </location>
</feature>
<reference evidence="8 9" key="1">
    <citation type="submission" date="2015-10" db="EMBL/GenBank/DDBJ databases">
        <title>Transcriptomic analysis of a linuron degrading triple-species bacterial consortium.</title>
        <authorList>
            <person name="Albers P."/>
        </authorList>
    </citation>
    <scope>NUCLEOTIDE SEQUENCE [LARGE SCALE GENOMIC DNA]</scope>
    <source>
        <strain evidence="8 9">WDL6</strain>
    </source>
</reference>
<keyword evidence="9" id="KW-1185">Reference proteome</keyword>
<evidence type="ECO:0000256" key="3">
    <source>
        <dbReference type="SAM" id="MobiDB-lite"/>
    </source>
</evidence>
<evidence type="ECO:0000313" key="9">
    <source>
        <dbReference type="Proteomes" id="UP000059074"/>
    </source>
</evidence>
<dbReference type="GO" id="GO:0046677">
    <property type="term" value="P:response to antibiotic"/>
    <property type="evidence" value="ECO:0007669"/>
    <property type="project" value="TreeGrafter"/>
</dbReference>
<name>A0A109B8Q8_HYPSL</name>
<feature type="domain" description="Multidrug resistance protein MdtA-like barrel-sandwich hybrid" evidence="5">
    <location>
        <begin position="47"/>
        <end position="189"/>
    </location>
</feature>
<dbReference type="InterPro" id="IPR058627">
    <property type="entry name" value="MdtA-like_C"/>
</dbReference>
<dbReference type="PANTHER" id="PTHR30158:SF24">
    <property type="entry name" value="HLYD FAMILY SECRETION PROTEIN"/>
    <property type="match status" value="1"/>
</dbReference>
<feature type="region of interest" description="Disordered" evidence="3">
    <location>
        <begin position="362"/>
        <end position="444"/>
    </location>
</feature>
<feature type="domain" description="Multidrug resistance protein MdtA-like beta-barrel" evidence="6">
    <location>
        <begin position="194"/>
        <end position="282"/>
    </location>
</feature>
<dbReference type="Pfam" id="PF25967">
    <property type="entry name" value="RND-MFP_C"/>
    <property type="match status" value="1"/>
</dbReference>
<feature type="region of interest" description="Disordered" evidence="3">
    <location>
        <begin position="1"/>
        <end position="23"/>
    </location>
</feature>
<dbReference type="NCBIfam" id="TIGR01730">
    <property type="entry name" value="RND_mfp"/>
    <property type="match status" value="1"/>
</dbReference>
<dbReference type="Gene3D" id="2.40.30.170">
    <property type="match status" value="1"/>
</dbReference>
<dbReference type="AlphaFoldDB" id="A0A109B8Q8"/>
<dbReference type="Gene3D" id="2.40.50.100">
    <property type="match status" value="1"/>
</dbReference>
<dbReference type="Pfam" id="PF25917">
    <property type="entry name" value="BSH_RND"/>
    <property type="match status" value="1"/>
</dbReference>
<dbReference type="PANTHER" id="PTHR30158">
    <property type="entry name" value="ACRA/E-RELATED COMPONENT OF DRUG EFFLUX TRANSPORTER"/>
    <property type="match status" value="1"/>
</dbReference>
<dbReference type="Pfam" id="PF25876">
    <property type="entry name" value="HH_MFP_RND"/>
    <property type="match status" value="1"/>
</dbReference>
<feature type="domain" description="Multidrug resistance protein MdtA-like C-terminal permuted SH3" evidence="7">
    <location>
        <begin position="290"/>
        <end position="349"/>
    </location>
</feature>
<dbReference type="Proteomes" id="UP000059074">
    <property type="component" value="Unassembled WGS sequence"/>
</dbReference>
<dbReference type="STRING" id="121290.APY04_3413"/>
<evidence type="ECO:0000259" key="4">
    <source>
        <dbReference type="Pfam" id="PF25876"/>
    </source>
</evidence>
<dbReference type="InterPro" id="IPR058626">
    <property type="entry name" value="MdtA-like_b-barrel"/>
</dbReference>
<sequence>MLGLAAAGCSDSNTYQPPPPAEVTVAQPEKRNVTLYMEFTGNTVAYNRVDLVARVQGFLEKVGYKDGDQVKKGDLLFQIDKTDYEIALQIAQATVAQQDALLLQAEADLKRKRDLVKTSAVSVAQVDDSLAKRDSTAAALAQAKGQVEQAKTNLAYTTIVAPFDGAVTARFVDPGAMVGAGEPTKLATIVQQKPIYINFNIDEQQVLNVREQLREAGVTLEELGPIPVGIGVQTETGYPHTGTLNYVAPEVDASTGTLAARAIFKNDGIILTPGMFVRVRIPKQKDVPSLLIPDVALGNSQEGRYVLVVNDKNVVEQRLVESGDTIDGGLRIITGGLKPDDRVIVGGLMRALPGNTVVPVSRTAGADGSGPEIPVPKEAVGGSKSGENGSSSSSSTKSTEPARGADSKTVESNLPVKKEAADAAADSSDAQTKSKAKSAGTRGQ</sequence>
<comment type="caution">
    <text evidence="8">The sequence shown here is derived from an EMBL/GenBank/DDBJ whole genome shotgun (WGS) entry which is preliminary data.</text>
</comment>
<dbReference type="Pfam" id="PF25944">
    <property type="entry name" value="Beta-barrel_RND"/>
    <property type="match status" value="1"/>
</dbReference>
<dbReference type="GO" id="GO:0005886">
    <property type="term" value="C:plasma membrane"/>
    <property type="evidence" value="ECO:0007669"/>
    <property type="project" value="TreeGrafter"/>
</dbReference>
<dbReference type="InterPro" id="IPR058625">
    <property type="entry name" value="MdtA-like_BSH"/>
</dbReference>
<dbReference type="EMBL" id="LMTR01000094">
    <property type="protein sequence ID" value="KWT64149.1"/>
    <property type="molecule type" value="Genomic_DNA"/>
</dbReference>
<evidence type="ECO:0000313" key="8">
    <source>
        <dbReference type="EMBL" id="KWT64149.1"/>
    </source>
</evidence>
<dbReference type="Gene3D" id="1.10.287.470">
    <property type="entry name" value="Helix hairpin bin"/>
    <property type="match status" value="1"/>
</dbReference>
<evidence type="ECO:0000259" key="6">
    <source>
        <dbReference type="Pfam" id="PF25944"/>
    </source>
</evidence>
<dbReference type="FunFam" id="2.40.420.20:FF:000001">
    <property type="entry name" value="Efflux RND transporter periplasmic adaptor subunit"/>
    <property type="match status" value="1"/>
</dbReference>
<dbReference type="GO" id="GO:0030313">
    <property type="term" value="C:cell envelope"/>
    <property type="evidence" value="ECO:0007669"/>
    <property type="project" value="UniProtKB-SubCell"/>
</dbReference>
<accession>A0A109B8Q8</accession>
<feature type="compositionally biased region" description="Low complexity" evidence="3">
    <location>
        <begin position="381"/>
        <end position="399"/>
    </location>
</feature>
<protein>
    <submittedName>
        <fullName evidence="8">RND efflux system, membrane fusion protein CmeA</fullName>
    </submittedName>
</protein>
<dbReference type="PATRIC" id="fig|121290.4.peg.1776"/>
<comment type="subcellular location">
    <subcellularLocation>
        <location evidence="1">Cell envelope</location>
    </subcellularLocation>
</comment>
<proteinExistence type="inferred from homology"/>
<gene>
    <name evidence="8" type="ORF">APY04_3413</name>
</gene>
<dbReference type="InterPro" id="IPR006143">
    <property type="entry name" value="RND_pump_MFP"/>
</dbReference>
<dbReference type="GO" id="GO:0022857">
    <property type="term" value="F:transmembrane transporter activity"/>
    <property type="evidence" value="ECO:0007669"/>
    <property type="project" value="InterPro"/>
</dbReference>
<evidence type="ECO:0000259" key="7">
    <source>
        <dbReference type="Pfam" id="PF25967"/>
    </source>
</evidence>
<feature type="compositionally biased region" description="Low complexity" evidence="3">
    <location>
        <begin position="422"/>
        <end position="444"/>
    </location>
</feature>
<evidence type="ECO:0000256" key="2">
    <source>
        <dbReference type="ARBA" id="ARBA00009477"/>
    </source>
</evidence>
<evidence type="ECO:0000256" key="1">
    <source>
        <dbReference type="ARBA" id="ARBA00004196"/>
    </source>
</evidence>
<dbReference type="Gene3D" id="2.40.420.20">
    <property type="match status" value="1"/>
</dbReference>
<dbReference type="SUPFAM" id="SSF111369">
    <property type="entry name" value="HlyD-like secretion proteins"/>
    <property type="match status" value="1"/>
</dbReference>
<dbReference type="InterPro" id="IPR058624">
    <property type="entry name" value="MdtA-like_HH"/>
</dbReference>
<comment type="similarity">
    <text evidence="2">Belongs to the membrane fusion protein (MFP) (TC 8.A.1) family.</text>
</comment>
<organism evidence="8 9">
    <name type="scientific">Hyphomicrobium sulfonivorans</name>
    <dbReference type="NCBI Taxonomy" id="121290"/>
    <lineage>
        <taxon>Bacteria</taxon>
        <taxon>Pseudomonadati</taxon>
        <taxon>Pseudomonadota</taxon>
        <taxon>Alphaproteobacteria</taxon>
        <taxon>Hyphomicrobiales</taxon>
        <taxon>Hyphomicrobiaceae</taxon>
        <taxon>Hyphomicrobium</taxon>
    </lineage>
</organism>